<accession>A0ABT5SCF6</accession>
<dbReference type="Gene3D" id="2.40.128.110">
    <property type="entry name" value="Lipid/polyisoprenoid-binding, YceI-like"/>
    <property type="match status" value="1"/>
</dbReference>
<evidence type="ECO:0000259" key="1">
    <source>
        <dbReference type="SMART" id="SM00867"/>
    </source>
</evidence>
<dbReference type="InterPro" id="IPR036761">
    <property type="entry name" value="TTHA0802/YceI-like_sf"/>
</dbReference>
<dbReference type="Pfam" id="PF04264">
    <property type="entry name" value="YceI"/>
    <property type="match status" value="1"/>
</dbReference>
<name>A0ABT5SCF6_9FLAO</name>
<dbReference type="Proteomes" id="UP001151478">
    <property type="component" value="Unassembled WGS sequence"/>
</dbReference>
<dbReference type="SUPFAM" id="SSF101874">
    <property type="entry name" value="YceI-like"/>
    <property type="match status" value="1"/>
</dbReference>
<dbReference type="EMBL" id="JAOSLC020000003">
    <property type="protein sequence ID" value="MDD7914957.1"/>
    <property type="molecule type" value="Genomic_DNA"/>
</dbReference>
<keyword evidence="3" id="KW-1185">Reference proteome</keyword>
<dbReference type="PROSITE" id="PS51257">
    <property type="entry name" value="PROKAR_LIPOPROTEIN"/>
    <property type="match status" value="1"/>
</dbReference>
<dbReference type="SMART" id="SM00867">
    <property type="entry name" value="YceI"/>
    <property type="match status" value="1"/>
</dbReference>
<sequence>MKKVIVTLILVASVLTACKGEKKEKVEVKEAVKVETNIAELNNVDLATSILNWKGTKPGGAHNGIVTLKSGGLLIENETLKGGQFIIDMNSITNLDMKGSKGAENIEGHLKNEDFFDVAVYPVSKFVITNVENTEGKLFVTGNLNIKDVTKSVTIPASLTVVNGVSVFKSESFNINRADFNIKYKSKSFFKDLKDKFVDDLVEMSFVVKTKA</sequence>
<comment type="caution">
    <text evidence="2">The sequence shown here is derived from an EMBL/GenBank/DDBJ whole genome shotgun (WGS) entry which is preliminary data.</text>
</comment>
<gene>
    <name evidence="2" type="ORF">N5A56_011260</name>
</gene>
<proteinExistence type="predicted"/>
<reference evidence="2" key="1">
    <citation type="submission" date="2023-02" db="EMBL/GenBank/DDBJ databases">
        <title>Polaribacter ponticola sp. nov., isolated from seawater.</title>
        <authorList>
            <person name="Baek J.H."/>
            <person name="Kim J.M."/>
            <person name="Choi D.G."/>
            <person name="Jeon C.O."/>
        </authorList>
    </citation>
    <scope>NUCLEOTIDE SEQUENCE</scope>
    <source>
        <strain evidence="2">MSW5</strain>
    </source>
</reference>
<dbReference type="InterPro" id="IPR007372">
    <property type="entry name" value="Lipid/polyisoprenoid-bd_YceI"/>
</dbReference>
<dbReference type="PANTHER" id="PTHR34406">
    <property type="entry name" value="PROTEIN YCEI"/>
    <property type="match status" value="1"/>
</dbReference>
<evidence type="ECO:0000313" key="2">
    <source>
        <dbReference type="EMBL" id="MDD7914957.1"/>
    </source>
</evidence>
<evidence type="ECO:0000313" key="3">
    <source>
        <dbReference type="Proteomes" id="UP001151478"/>
    </source>
</evidence>
<feature type="domain" description="Lipid/polyisoprenoid-binding YceI-like" evidence="1">
    <location>
        <begin position="43"/>
        <end position="211"/>
    </location>
</feature>
<protein>
    <submittedName>
        <fullName evidence="2">YceI family protein</fullName>
    </submittedName>
</protein>
<organism evidence="2 3">
    <name type="scientific">Polaribacter ponticola</name>
    <dbReference type="NCBI Taxonomy" id="2978475"/>
    <lineage>
        <taxon>Bacteria</taxon>
        <taxon>Pseudomonadati</taxon>
        <taxon>Bacteroidota</taxon>
        <taxon>Flavobacteriia</taxon>
        <taxon>Flavobacteriales</taxon>
        <taxon>Flavobacteriaceae</taxon>
    </lineage>
</organism>
<dbReference type="RefSeq" id="WP_265725543.1">
    <property type="nucleotide sequence ID" value="NZ_JAOSLC020000003.1"/>
</dbReference>
<dbReference type="PANTHER" id="PTHR34406:SF1">
    <property type="entry name" value="PROTEIN YCEI"/>
    <property type="match status" value="1"/>
</dbReference>